<gene>
    <name evidence="1" type="ORF">BI347_03090</name>
</gene>
<reference evidence="1 2" key="1">
    <citation type="submission" date="2016-09" db="EMBL/GenBank/DDBJ databases">
        <title>Chromobacterium muskegensis sp. nov., an insecticidal bacterium isolated from Sphagnum bogs.</title>
        <authorList>
            <person name="Sparks M.E."/>
            <person name="Blackburn M.B."/>
            <person name="Gundersen-Rindal D.E."/>
            <person name="Mitchell A."/>
            <person name="Farrar R."/>
            <person name="Kuhar D."/>
        </authorList>
    </citation>
    <scope>NUCLEOTIDE SEQUENCE [LARGE SCALE GENOMIC DNA]</scope>
    <source>
        <strain evidence="1 2">37-2</strain>
    </source>
</reference>
<evidence type="ECO:0000313" key="1">
    <source>
        <dbReference type="EMBL" id="OHX12601.1"/>
    </source>
</evidence>
<dbReference type="Proteomes" id="UP000180088">
    <property type="component" value="Unassembled WGS sequence"/>
</dbReference>
<proteinExistence type="predicted"/>
<accession>A0A1S1WZ66</accession>
<dbReference type="EMBL" id="MKCS01000001">
    <property type="protein sequence ID" value="OHX12601.1"/>
    <property type="molecule type" value="Genomic_DNA"/>
</dbReference>
<name>A0A1S1WZ66_9NEIS</name>
<dbReference type="AlphaFoldDB" id="A0A1S1WZ66"/>
<sequence length="109" mass="12205">MGVLKEKHNSLPLDFQIIVSDYVEGNRNNIHLSADGLLIGTPISITDKTTKITTIHDGIWSEDSNKNLNKIAPVKVEEWYDIFQVKTPAKKQGTMKKVTKESLQSAVIK</sequence>
<protein>
    <submittedName>
        <fullName evidence="1">Uncharacterized protein</fullName>
    </submittedName>
</protein>
<evidence type="ECO:0000313" key="2">
    <source>
        <dbReference type="Proteomes" id="UP000180088"/>
    </source>
</evidence>
<organism evidence="1 2">
    <name type="scientific">Chromobacterium sphagni</name>
    <dbReference type="NCBI Taxonomy" id="1903179"/>
    <lineage>
        <taxon>Bacteria</taxon>
        <taxon>Pseudomonadati</taxon>
        <taxon>Pseudomonadota</taxon>
        <taxon>Betaproteobacteria</taxon>
        <taxon>Neisseriales</taxon>
        <taxon>Chromobacteriaceae</taxon>
        <taxon>Chromobacterium</taxon>
    </lineage>
</organism>
<comment type="caution">
    <text evidence="1">The sequence shown here is derived from an EMBL/GenBank/DDBJ whole genome shotgun (WGS) entry which is preliminary data.</text>
</comment>